<feature type="active site" description="5-glutamyl coenzyme A thioester intermediate" evidence="4">
    <location>
        <position position="369"/>
    </location>
</feature>
<dbReference type="SUPFAM" id="SSF100950">
    <property type="entry name" value="NagB/RpiA/CoA transferase-like"/>
    <property type="match status" value="2"/>
</dbReference>
<dbReference type="GO" id="GO:0008260">
    <property type="term" value="F:succinyl-CoA:3-oxo-acid CoA-transferase activity"/>
    <property type="evidence" value="ECO:0007669"/>
    <property type="project" value="UniProtKB-EC"/>
</dbReference>
<keyword evidence="2 3" id="KW-0808">Transferase</keyword>
<dbReference type="InterPro" id="IPR004165">
    <property type="entry name" value="CoA_trans_fam_I"/>
</dbReference>
<dbReference type="GO" id="GO:0046952">
    <property type="term" value="P:ketone body catabolic process"/>
    <property type="evidence" value="ECO:0007669"/>
    <property type="project" value="InterPro"/>
</dbReference>
<evidence type="ECO:0000256" key="4">
    <source>
        <dbReference type="PIRSR" id="PIRSR000858-1"/>
    </source>
</evidence>
<dbReference type="Proteomes" id="UP001489004">
    <property type="component" value="Unassembled WGS sequence"/>
</dbReference>
<comment type="function">
    <text evidence="3">Key enzyme for ketone body catabolism. Transfers the CoA moiety from succinate to acetoacetate. Formation of the enzyme-CoA intermediate proceeds via an unstable anhydride species formed between the carboxylate groups of the enzyme and substrate.</text>
</comment>
<evidence type="ECO:0000256" key="2">
    <source>
        <dbReference type="ARBA" id="ARBA00022679"/>
    </source>
</evidence>
<keyword evidence="6" id="KW-1185">Reference proteome</keyword>
<dbReference type="InterPro" id="IPR014388">
    <property type="entry name" value="3-oxoacid_CoA-transferase"/>
</dbReference>
<evidence type="ECO:0000256" key="1">
    <source>
        <dbReference type="ARBA" id="ARBA00007154"/>
    </source>
</evidence>
<sequence length="553" mass="59564">MRSDGRPQGRIAVLSRHLASSKSTSDQELITAEARAQTVPRPGKVQTAEEAVRGIPDDATVTVGGFVGCGCPELLLQAVRQRFDASGQPRNMHLFNVATGGDGKGRGLDVLAAPGLVASLTYAWAGMSPKLLSLVRDHRLPAWNLPLGVVTHMLRDVAAKRPGPVTTIGLGTFVDPRDKGGKAWPDQQDKVELVRLGGREYLWYKVPPRIHVALLRGTTADLDGNISVEHEPIYKDELVQAMAAHNSGGVVIVQVERLVDRGSIPTRNVHIPGALVDKVVVAPPELHWQTFASPVCDGSLTGELRAPLSALRPLPLDERKIIAHRAMLEVDRPNMLVNLGVGMPEGFAAMVNSHSHHNEWAGSCTMSTEAGMWGGVPAAGLRFGGAVNATAQIPCASMMDVYQGGGIDLACLGMAEVDAEGNVNVSRFTGRTPGCGGFIDISQTAKKVLFLGTFMSGGLKVSLADGKLQILQEGRHRKFQQRVLEKTFASSSCKGRPVLYITERAVFRFHDGEGLELIEIAPGIDLERDVLQRMAFKPVMHNVKLMDPRIFVA</sequence>
<dbReference type="EC" id="2.8.3.5" evidence="3"/>
<comment type="caution">
    <text evidence="5">The sequence shown here is derived from an EMBL/GenBank/DDBJ whole genome shotgun (WGS) entry which is preliminary data.</text>
</comment>
<comment type="similarity">
    <text evidence="1 3">Belongs to the 3-oxoacid CoA-transferase family.</text>
</comment>
<evidence type="ECO:0000256" key="3">
    <source>
        <dbReference type="PIRNR" id="PIRNR000858"/>
    </source>
</evidence>
<protein>
    <recommendedName>
        <fullName evidence="3">Succinyl-CoA:3-ketoacid-coenzyme A transferase</fullName>
        <ecNumber evidence="3">2.8.3.5</ecNumber>
    </recommendedName>
</protein>
<dbReference type="PIRSF" id="PIRSF000858">
    <property type="entry name" value="SCOT-t"/>
    <property type="match status" value="1"/>
</dbReference>
<keyword evidence="3" id="KW-0496">Mitochondrion</keyword>
<dbReference type="Gene3D" id="3.40.1080.10">
    <property type="entry name" value="Glutaconate Coenzyme A-transferase"/>
    <property type="match status" value="2"/>
</dbReference>
<evidence type="ECO:0000313" key="5">
    <source>
        <dbReference type="EMBL" id="KAK9817065.1"/>
    </source>
</evidence>
<dbReference type="EMBL" id="JALJOR010000005">
    <property type="protein sequence ID" value="KAK9817065.1"/>
    <property type="molecule type" value="Genomic_DNA"/>
</dbReference>
<dbReference type="AlphaFoldDB" id="A0AAW1Q489"/>
<evidence type="ECO:0000313" key="6">
    <source>
        <dbReference type="Proteomes" id="UP001489004"/>
    </source>
</evidence>
<dbReference type="Pfam" id="PF01144">
    <property type="entry name" value="CoA_trans"/>
    <property type="match status" value="1"/>
</dbReference>
<gene>
    <name evidence="5" type="ORF">WJX72_009007</name>
</gene>
<organism evidence="5 6">
    <name type="scientific">[Myrmecia] bisecta</name>
    <dbReference type="NCBI Taxonomy" id="41462"/>
    <lineage>
        <taxon>Eukaryota</taxon>
        <taxon>Viridiplantae</taxon>
        <taxon>Chlorophyta</taxon>
        <taxon>core chlorophytes</taxon>
        <taxon>Trebouxiophyceae</taxon>
        <taxon>Trebouxiales</taxon>
        <taxon>Trebouxiaceae</taxon>
        <taxon>Myrmecia</taxon>
    </lineage>
</organism>
<proteinExistence type="inferred from homology"/>
<dbReference type="PANTHER" id="PTHR43293:SF1">
    <property type="entry name" value="ACETATE COA-TRANSFERASE YDIF"/>
    <property type="match status" value="1"/>
</dbReference>
<name>A0AAW1Q489_9CHLO</name>
<reference evidence="5 6" key="1">
    <citation type="journal article" date="2024" name="Nat. Commun.">
        <title>Phylogenomics reveals the evolutionary origins of lichenization in chlorophyte algae.</title>
        <authorList>
            <person name="Puginier C."/>
            <person name="Libourel C."/>
            <person name="Otte J."/>
            <person name="Skaloud P."/>
            <person name="Haon M."/>
            <person name="Grisel S."/>
            <person name="Petersen M."/>
            <person name="Berrin J.G."/>
            <person name="Delaux P.M."/>
            <person name="Dal Grande F."/>
            <person name="Keller J."/>
        </authorList>
    </citation>
    <scope>NUCLEOTIDE SEQUENCE [LARGE SCALE GENOMIC DNA]</scope>
    <source>
        <strain evidence="5 6">SAG 2043</strain>
    </source>
</reference>
<comment type="catalytic activity">
    <reaction evidence="3">
        <text>a 3-oxo acid + succinyl-CoA = a 3-oxoacyl-CoA + succinate</text>
        <dbReference type="Rhea" id="RHEA:24564"/>
        <dbReference type="ChEBI" id="CHEBI:30031"/>
        <dbReference type="ChEBI" id="CHEBI:35973"/>
        <dbReference type="ChEBI" id="CHEBI:57292"/>
        <dbReference type="ChEBI" id="CHEBI:90726"/>
        <dbReference type="EC" id="2.8.3.5"/>
    </reaction>
</comment>
<dbReference type="PANTHER" id="PTHR43293">
    <property type="entry name" value="ACETATE COA-TRANSFERASE YDIF"/>
    <property type="match status" value="1"/>
</dbReference>
<comment type="pathway">
    <text evidence="3">Ketone metabolism; succinyl-CoA degradation; acetoacetyl-CoA from succinyl-CoA: step 1/1.</text>
</comment>
<dbReference type="InterPro" id="IPR037171">
    <property type="entry name" value="NagB/RpiA_transferase-like"/>
</dbReference>
<dbReference type="SMART" id="SM00882">
    <property type="entry name" value="CoA_trans"/>
    <property type="match status" value="2"/>
</dbReference>
<accession>A0AAW1Q489</accession>